<accession>A0A7J7N192</accession>
<dbReference type="Proteomes" id="UP000541444">
    <property type="component" value="Unassembled WGS sequence"/>
</dbReference>
<name>A0A7J7N192_9MAGN</name>
<dbReference type="InterPro" id="IPR007750">
    <property type="entry name" value="DUF674"/>
</dbReference>
<dbReference type="OrthoDB" id="1099638at2759"/>
<evidence type="ECO:0000313" key="2">
    <source>
        <dbReference type="Proteomes" id="UP000541444"/>
    </source>
</evidence>
<reference evidence="1 2" key="1">
    <citation type="journal article" date="2020" name="IScience">
        <title>Genome Sequencing of the Endangered Kingdonia uniflora (Circaeasteraceae, Ranunculales) Reveals Potential Mechanisms of Evolutionary Specialization.</title>
        <authorList>
            <person name="Sun Y."/>
            <person name="Deng T."/>
            <person name="Zhang A."/>
            <person name="Moore M.J."/>
            <person name="Landis J.B."/>
            <person name="Lin N."/>
            <person name="Zhang H."/>
            <person name="Zhang X."/>
            <person name="Huang J."/>
            <person name="Zhang X."/>
            <person name="Sun H."/>
            <person name="Wang H."/>
        </authorList>
    </citation>
    <scope>NUCLEOTIDE SEQUENCE [LARGE SCALE GENOMIC DNA]</scope>
    <source>
        <strain evidence="1">TB1705</strain>
        <tissue evidence="1">Leaf</tissue>
    </source>
</reference>
<organism evidence="1 2">
    <name type="scientific">Kingdonia uniflora</name>
    <dbReference type="NCBI Taxonomy" id="39325"/>
    <lineage>
        <taxon>Eukaryota</taxon>
        <taxon>Viridiplantae</taxon>
        <taxon>Streptophyta</taxon>
        <taxon>Embryophyta</taxon>
        <taxon>Tracheophyta</taxon>
        <taxon>Spermatophyta</taxon>
        <taxon>Magnoliopsida</taxon>
        <taxon>Ranunculales</taxon>
        <taxon>Circaeasteraceae</taxon>
        <taxon>Kingdonia</taxon>
    </lineage>
</organism>
<proteinExistence type="predicted"/>
<sequence>MDNLYESLENLDVEYFDKEMCKVIPQSTERCWILLKDLGIKEVDSLVEKTVNVGSEGALRLLEASLTSKLVLSTAFNIKEVRSKEVNPRKASIKEVKPRKALNLEMTLISVRARCES</sequence>
<dbReference type="AlphaFoldDB" id="A0A7J7N192"/>
<gene>
    <name evidence="1" type="ORF">GIB67_007602</name>
</gene>
<dbReference type="EMBL" id="JACGCM010001144">
    <property type="protein sequence ID" value="KAF6160961.1"/>
    <property type="molecule type" value="Genomic_DNA"/>
</dbReference>
<dbReference type="Pfam" id="PF05056">
    <property type="entry name" value="DUF674"/>
    <property type="match status" value="1"/>
</dbReference>
<evidence type="ECO:0000313" key="1">
    <source>
        <dbReference type="EMBL" id="KAF6160961.1"/>
    </source>
</evidence>
<keyword evidence="2" id="KW-1185">Reference proteome</keyword>
<protein>
    <submittedName>
        <fullName evidence="1">Uncharacterized protein</fullName>
    </submittedName>
</protein>
<comment type="caution">
    <text evidence="1">The sequence shown here is derived from an EMBL/GenBank/DDBJ whole genome shotgun (WGS) entry which is preliminary data.</text>
</comment>